<evidence type="ECO:0000313" key="4">
    <source>
        <dbReference type="Proteomes" id="UP000320813"/>
    </source>
</evidence>
<dbReference type="EMBL" id="SGBD01000001">
    <property type="protein sequence ID" value="RZD14872.1"/>
    <property type="molecule type" value="Genomic_DNA"/>
</dbReference>
<dbReference type="CDD" id="cd01990">
    <property type="entry name" value="LarE-like"/>
    <property type="match status" value="1"/>
</dbReference>
<dbReference type="InterPro" id="IPR014729">
    <property type="entry name" value="Rossmann-like_a/b/a_fold"/>
</dbReference>
<dbReference type="PANTHER" id="PTHR43169">
    <property type="entry name" value="EXSB FAMILY PROTEIN"/>
    <property type="match status" value="1"/>
</dbReference>
<protein>
    <submittedName>
        <fullName evidence="3">ATP-dependent sacrificial sulfur transferase LarE</fullName>
    </submittedName>
</protein>
<dbReference type="GO" id="GO:0006163">
    <property type="term" value="P:purine nucleotide metabolic process"/>
    <property type="evidence" value="ECO:0007669"/>
    <property type="project" value="UniProtKB-ARBA"/>
</dbReference>
<name>A0A519BC73_9DELT</name>
<dbReference type="InterPro" id="IPR052188">
    <property type="entry name" value="Ni-pincer_cofactor_biosynth"/>
</dbReference>
<dbReference type="Gene3D" id="3.40.50.620">
    <property type="entry name" value="HUPs"/>
    <property type="match status" value="1"/>
</dbReference>
<proteinExistence type="predicted"/>
<dbReference type="SUPFAM" id="SSF52402">
    <property type="entry name" value="Adenine nucleotide alpha hydrolases-like"/>
    <property type="match status" value="1"/>
</dbReference>
<dbReference type="PIRSF" id="PIRSF006661">
    <property type="entry name" value="PP-lp_UCP006661"/>
    <property type="match status" value="1"/>
</dbReference>
<accession>A0A519BC73</accession>
<dbReference type="PANTHER" id="PTHR43169:SF2">
    <property type="entry name" value="NAD_GMP SYNTHASE DOMAIN-CONTAINING PROTEIN"/>
    <property type="match status" value="1"/>
</dbReference>
<dbReference type="InterPro" id="IPR022310">
    <property type="entry name" value="NAD/GMP_synthase"/>
</dbReference>
<evidence type="ECO:0000313" key="3">
    <source>
        <dbReference type="EMBL" id="RZD14872.1"/>
    </source>
</evidence>
<keyword evidence="3" id="KW-0808">Transferase</keyword>
<sequence>MENILKDKINNLEKLIENTGKIAVAFSGGIDSTFLLFMSKKVLGNKNVIAITGNSFAIPEKELSFCKERAKELEIKHIVVRTSEFLEESYIKNDRMRCYFCKISLFKTITAYIPKTYGAAVGTNADDALRVNDRPDMLAEKEFDILSPLKEAYFCKSDIRQASKFFGIDIWDKPQTTCLATRIPFGNIITHDKIKMIAASEEILAENGFKEAKVRHYGKLAKIELPKEHAALLVNSGSIGSLIKDIKHTGFKYVAIDLEGYTI</sequence>
<feature type="active site" description="Nucleophile and sulfur donor" evidence="1">
    <location>
        <position position="178"/>
    </location>
</feature>
<dbReference type="Proteomes" id="UP000320813">
    <property type="component" value="Unassembled WGS sequence"/>
</dbReference>
<gene>
    <name evidence="3" type="primary">larE</name>
    <name evidence="3" type="ORF">EVJ47_00890</name>
</gene>
<dbReference type="NCBIfam" id="TIGR00268">
    <property type="entry name" value="ATP-dependent sacrificial sulfur transferase LarE"/>
    <property type="match status" value="1"/>
</dbReference>
<feature type="domain" description="NAD/GMP synthase" evidence="2">
    <location>
        <begin position="17"/>
        <end position="84"/>
    </location>
</feature>
<dbReference type="InterPro" id="IPR005232">
    <property type="entry name" value="LarE"/>
</dbReference>
<reference evidence="3 4" key="1">
    <citation type="submission" date="2019-01" db="EMBL/GenBank/DDBJ databases">
        <title>Insights into ecological role of a new deltaproteobacterial order Candidatus Sinidesulfobacterales (Sva0485) by metagenomics and metatranscriptomics.</title>
        <authorList>
            <person name="Tan S."/>
            <person name="Liu J."/>
            <person name="Fang Y."/>
            <person name="Hedlund B.P."/>
            <person name="Lian Z.H."/>
            <person name="Huang L.Y."/>
            <person name="Li J.T."/>
            <person name="Huang L.N."/>
            <person name="Li W.J."/>
            <person name="Jiang H.C."/>
            <person name="Dong H.L."/>
            <person name="Shu W.S."/>
        </authorList>
    </citation>
    <scope>NUCLEOTIDE SEQUENCE [LARGE SCALE GENOMIC DNA]</scope>
    <source>
        <strain evidence="3">AP3</strain>
    </source>
</reference>
<evidence type="ECO:0000256" key="1">
    <source>
        <dbReference type="PIRSR" id="PIRSR006661-1"/>
    </source>
</evidence>
<dbReference type="Pfam" id="PF02540">
    <property type="entry name" value="NAD_synthase"/>
    <property type="match status" value="1"/>
</dbReference>
<dbReference type="GO" id="GO:0016783">
    <property type="term" value="F:sulfurtransferase activity"/>
    <property type="evidence" value="ECO:0007669"/>
    <property type="project" value="InterPro"/>
</dbReference>
<comment type="caution">
    <text evidence="3">The sequence shown here is derived from an EMBL/GenBank/DDBJ whole genome shotgun (WGS) entry which is preliminary data.</text>
</comment>
<organism evidence="3 4">
    <name type="scientific">Candidatus Acidulodesulfobacterium ferriphilum</name>
    <dbReference type="NCBI Taxonomy" id="2597223"/>
    <lineage>
        <taxon>Bacteria</taxon>
        <taxon>Deltaproteobacteria</taxon>
        <taxon>Candidatus Acidulodesulfobacterales</taxon>
        <taxon>Candidatus Acidulodesulfobacterium</taxon>
    </lineage>
</organism>
<dbReference type="AlphaFoldDB" id="A0A519BC73"/>
<evidence type="ECO:0000259" key="2">
    <source>
        <dbReference type="Pfam" id="PF02540"/>
    </source>
</evidence>